<organism evidence="2 3">
    <name type="scientific">Heterorhabditis bacteriophora</name>
    <name type="common">Entomopathogenic nematode worm</name>
    <dbReference type="NCBI Taxonomy" id="37862"/>
    <lineage>
        <taxon>Eukaryota</taxon>
        <taxon>Metazoa</taxon>
        <taxon>Ecdysozoa</taxon>
        <taxon>Nematoda</taxon>
        <taxon>Chromadorea</taxon>
        <taxon>Rhabditida</taxon>
        <taxon>Rhabditina</taxon>
        <taxon>Rhabditomorpha</taxon>
        <taxon>Strongyloidea</taxon>
        <taxon>Heterorhabditidae</taxon>
        <taxon>Heterorhabditis</taxon>
    </lineage>
</organism>
<dbReference type="Pfam" id="PF21517">
    <property type="entry name" value="HTH_Tnp_Tc3_2_like"/>
    <property type="match status" value="1"/>
</dbReference>
<dbReference type="InterPro" id="IPR036388">
    <property type="entry name" value="WH-like_DNA-bd_sf"/>
</dbReference>
<dbReference type="WBParaSite" id="Hba_16306">
    <property type="protein sequence ID" value="Hba_16306"/>
    <property type="gene ID" value="Hba_16306"/>
</dbReference>
<protein>
    <submittedName>
        <fullName evidence="3">HTH_Tnp_Tc3_2 domain-containing protein</fullName>
    </submittedName>
</protein>
<accession>A0A1I7XF01</accession>
<feature type="domain" description="Transposable element Tc3 transposase-like DNA-binding HTH" evidence="1">
    <location>
        <begin position="105"/>
        <end position="143"/>
    </location>
</feature>
<reference evidence="3" key="1">
    <citation type="submission" date="2016-11" db="UniProtKB">
        <authorList>
            <consortium name="WormBaseParasite"/>
        </authorList>
    </citation>
    <scope>IDENTIFICATION</scope>
</reference>
<dbReference type="AlphaFoldDB" id="A0A1I7XF01"/>
<dbReference type="InterPro" id="IPR048703">
    <property type="entry name" value="Tnp_Tc3-like_HTH"/>
</dbReference>
<evidence type="ECO:0000313" key="2">
    <source>
        <dbReference type="Proteomes" id="UP000095283"/>
    </source>
</evidence>
<dbReference type="Proteomes" id="UP000095283">
    <property type="component" value="Unplaced"/>
</dbReference>
<sequence>MSRKDLSIGISEFTIKRDLADKALTTMSCGVEGIRGAKVVEGALVGYVKGPCLLCLYHYIITMGRAFTLSLHERGRIKALSTAGNTVKQIVDVSSGRLSKFNDLEKREILRTASYSTTSINEIRRTCGIDASESTVQRMLNKSSNIVRSRMKKYPELTQAHKNGRLCFA</sequence>
<proteinExistence type="predicted"/>
<keyword evidence="2" id="KW-1185">Reference proteome</keyword>
<evidence type="ECO:0000313" key="3">
    <source>
        <dbReference type="WBParaSite" id="Hba_16306"/>
    </source>
</evidence>
<evidence type="ECO:0000259" key="1">
    <source>
        <dbReference type="Pfam" id="PF21517"/>
    </source>
</evidence>
<dbReference type="Gene3D" id="1.10.10.10">
    <property type="entry name" value="Winged helix-like DNA-binding domain superfamily/Winged helix DNA-binding domain"/>
    <property type="match status" value="1"/>
</dbReference>
<name>A0A1I7XF01_HETBA</name>